<evidence type="ECO:0000256" key="3">
    <source>
        <dbReference type="ARBA" id="ARBA00022475"/>
    </source>
</evidence>
<dbReference type="InterPro" id="IPR000731">
    <property type="entry name" value="SSD"/>
</dbReference>
<keyword evidence="7 9" id="KW-0472">Membrane</keyword>
<keyword evidence="4" id="KW-0997">Cell inner membrane</keyword>
<evidence type="ECO:0000256" key="6">
    <source>
        <dbReference type="ARBA" id="ARBA00022989"/>
    </source>
</evidence>
<dbReference type="Gene3D" id="1.20.1640.10">
    <property type="entry name" value="Multidrug efflux transporter AcrB transmembrane domain"/>
    <property type="match status" value="2"/>
</dbReference>
<feature type="domain" description="SSD" evidence="10">
    <location>
        <begin position="403"/>
        <end position="529"/>
    </location>
</feature>
<feature type="transmembrane region" description="Helical" evidence="9">
    <location>
        <begin position="504"/>
        <end position="531"/>
    </location>
</feature>
<feature type="transmembrane region" description="Helical" evidence="9">
    <location>
        <begin position="620"/>
        <end position="639"/>
    </location>
</feature>
<dbReference type="KEGG" id="ftj:FTUN_1651"/>
<feature type="compositionally biased region" description="Pro residues" evidence="8">
    <location>
        <begin position="1183"/>
        <end position="1198"/>
    </location>
</feature>
<feature type="transmembrane region" description="Helical" evidence="9">
    <location>
        <begin position="376"/>
        <end position="393"/>
    </location>
</feature>
<reference evidence="12" key="1">
    <citation type="submission" date="2020-05" db="EMBL/GenBank/DDBJ databases">
        <title>Frigoriglobus tundricola gen. nov., sp. nov., a psychrotolerant cellulolytic planctomycete of the family Gemmataceae with two divergent copies of 16S rRNA gene.</title>
        <authorList>
            <person name="Kulichevskaya I.S."/>
            <person name="Ivanova A.A."/>
            <person name="Naumoff D.G."/>
            <person name="Beletsky A.V."/>
            <person name="Rijpstra W.I.C."/>
            <person name="Sinninghe Damste J.S."/>
            <person name="Mardanov A.V."/>
            <person name="Ravin N.V."/>
            <person name="Dedysh S.N."/>
        </authorList>
    </citation>
    <scope>NUCLEOTIDE SEQUENCE [LARGE SCALE GENOMIC DNA]</scope>
    <source>
        <strain evidence="12">PL17</strain>
    </source>
</reference>
<name>A0A6M5YMH3_9BACT</name>
<keyword evidence="5 9" id="KW-0812">Transmembrane</keyword>
<dbReference type="Gene3D" id="3.30.2090.10">
    <property type="entry name" value="Multidrug efflux transporter AcrB TolC docking domain, DN and DC subdomains"/>
    <property type="match status" value="2"/>
</dbReference>
<sequence>MFTKILYRPALAIVISIILLFLGALGYKTLPVAQFPDIAPPTVQVSIAYPGASANVLVDSVLIPLEQSINGVQNMRYIFSSATSAGEASILIYFEPGTDPNINVVNVQNRVNIMLSRLPPLVVREGILVSQVVPSMLMYVNIFSTDPNADQKDLFNFTNVNVMPVLKRIQGMGIPRNLGNRTFAMRVWLNPERMRAYKVSTEEVMKALAEQSVIGSPGRLGQATGQTSQSREYVLTYVGRFNRADQYANIILKATPEGDILRLKDVCGIPDTIGTGPRMALPAILGAAGAGALPKPPPPGIELGSEFFDIYSDINGHPAASIILKQSPGSDASKVITEIKKELDQIKKESFPVGMDYELAYDVSNFLDASIEKVKHTLLEAFILVSLVVYMFLGDVRSTLIPILAVPVSLIGTFFVLLLMGMSINLITLFAMVLAIGVVVDDAIVVVEAVHAKMAEKHLSPYRATIEVLHEISGAIIAITLVMTSVFVPVTFIPGPVGQFYRQFGITMATSIILSGLVALTLTPVLCAMILKPHVHAHADAHGPAGHAKRRFGLKTILLFAAGAVLVLAPITYLAYELWGPIGFLLILLPLVRGPFDRLVEKVTSGYAGILRGIVTRRALSMLVVGGFAAGIVAVNLRLPTGFIPGEDQGIIYAVIQTPPGSTLEYTNHKSRELEEIAKELEEVTSVTSLAGYEVLTEGRGSNAGTCIINLKNWSDRKRTAREIIEDLEGKSRRMANVKLEFFEPPAVPGFGAAGGFSVMLLDKTNTSDYQRLGEVNEKFMAALKKRKELQNLFTFFATDYPQYELIINNDVAMQKGVSIGKALDTLNILIGSTYEQGFILFNQFYKVYVQATPESRALPEDLRNMFVKSERPQDRGEMVPFSAFMTMKKKQGLNEITRYNLYPAASIQGAPAPGYSSGQAIKAIQEVAADPTVVPKGYGLGWAGLSYDESKKGNEAIYIFLIVVVFVYLVLVGQYESFILPLAVILSLPIGVFGSFFCLQAMGLANDVYAQIGLIMLVGLLGKNAILIVEFAVQRRQEGLPLKDAAVEGGKLRFRPIQMTSFAFIAGLLPLVFATGAGAIGNRTIGTTAAGGMLVGTVIGVLIIPGLYYLFGRVADGRKLLQDEVDQPLSEVFERHSIGSHESNDGTQLPFDAGLIDAFHHHPATDFVDPAHAHSPAGSPAAPNPYAPSDHAPPGPEHPAGGTDGHAAPDYDHPPHPPEGSGS</sequence>
<feature type="transmembrane region" description="Helical" evidence="9">
    <location>
        <begin position="1009"/>
        <end position="1034"/>
    </location>
</feature>
<feature type="transmembrane region" description="Helical" evidence="9">
    <location>
        <begin position="980"/>
        <end position="1003"/>
    </location>
</feature>
<dbReference type="SUPFAM" id="SSF82693">
    <property type="entry name" value="Multidrug efflux transporter AcrB pore domain, PN1, PN2, PC1 and PC2 subdomains"/>
    <property type="match status" value="4"/>
</dbReference>
<evidence type="ECO:0000256" key="8">
    <source>
        <dbReference type="SAM" id="MobiDB-lite"/>
    </source>
</evidence>
<comment type="subcellular location">
    <subcellularLocation>
        <location evidence="1">Cell inner membrane</location>
        <topology evidence="1">Multi-pass membrane protein</topology>
    </subcellularLocation>
</comment>
<dbReference type="Gene3D" id="3.30.70.1320">
    <property type="entry name" value="Multidrug efflux transporter AcrB pore domain like"/>
    <property type="match status" value="1"/>
</dbReference>
<dbReference type="GO" id="GO:0042910">
    <property type="term" value="F:xenobiotic transmembrane transporter activity"/>
    <property type="evidence" value="ECO:0007669"/>
    <property type="project" value="TreeGrafter"/>
</dbReference>
<dbReference type="SUPFAM" id="SSF82714">
    <property type="entry name" value="Multidrug efflux transporter AcrB TolC docking domain, DN and DC subdomains"/>
    <property type="match status" value="2"/>
</dbReference>
<evidence type="ECO:0000256" key="7">
    <source>
        <dbReference type="ARBA" id="ARBA00023136"/>
    </source>
</evidence>
<dbReference type="PROSITE" id="PS50156">
    <property type="entry name" value="SSD"/>
    <property type="match status" value="1"/>
</dbReference>
<feature type="transmembrane region" description="Helical" evidence="9">
    <location>
        <begin position="1093"/>
        <end position="1112"/>
    </location>
</feature>
<keyword evidence="2" id="KW-0813">Transport</keyword>
<dbReference type="Pfam" id="PF00873">
    <property type="entry name" value="ACR_tran"/>
    <property type="match status" value="3"/>
</dbReference>
<keyword evidence="12" id="KW-1185">Reference proteome</keyword>
<organism evidence="11 12">
    <name type="scientific">Frigoriglobus tundricola</name>
    <dbReference type="NCBI Taxonomy" id="2774151"/>
    <lineage>
        <taxon>Bacteria</taxon>
        <taxon>Pseudomonadati</taxon>
        <taxon>Planctomycetota</taxon>
        <taxon>Planctomycetia</taxon>
        <taxon>Gemmatales</taxon>
        <taxon>Gemmataceae</taxon>
        <taxon>Frigoriglobus</taxon>
    </lineage>
</organism>
<dbReference type="AlphaFoldDB" id="A0A6M5YMH3"/>
<dbReference type="PRINTS" id="PR00702">
    <property type="entry name" value="ACRIFLAVINRP"/>
</dbReference>
<dbReference type="FunFam" id="1.20.1640.10:FF:000001">
    <property type="entry name" value="Efflux pump membrane transporter"/>
    <property type="match status" value="1"/>
</dbReference>
<dbReference type="RefSeq" id="WP_227254800.1">
    <property type="nucleotide sequence ID" value="NZ_CP053452.2"/>
</dbReference>
<evidence type="ECO:0000256" key="2">
    <source>
        <dbReference type="ARBA" id="ARBA00022448"/>
    </source>
</evidence>
<evidence type="ECO:0000256" key="4">
    <source>
        <dbReference type="ARBA" id="ARBA00022519"/>
    </source>
</evidence>
<proteinExistence type="predicted"/>
<dbReference type="InterPro" id="IPR001036">
    <property type="entry name" value="Acrflvin-R"/>
</dbReference>
<evidence type="ECO:0000259" key="10">
    <source>
        <dbReference type="PROSITE" id="PS50156"/>
    </source>
</evidence>
<feature type="transmembrane region" description="Helical" evidence="9">
    <location>
        <begin position="400"/>
        <end position="420"/>
    </location>
</feature>
<dbReference type="InterPro" id="IPR027463">
    <property type="entry name" value="AcrB_DN_DC_subdom"/>
</dbReference>
<evidence type="ECO:0000313" key="12">
    <source>
        <dbReference type="Proteomes" id="UP000503447"/>
    </source>
</evidence>
<dbReference type="SUPFAM" id="SSF82866">
    <property type="entry name" value="Multidrug efflux transporter AcrB transmembrane domain"/>
    <property type="match status" value="2"/>
</dbReference>
<protein>
    <submittedName>
        <fullName evidence="11">RND efflux system, inner membrane transporter</fullName>
    </submittedName>
</protein>
<keyword evidence="3" id="KW-1003">Cell membrane</keyword>
<feature type="transmembrane region" description="Helical" evidence="9">
    <location>
        <begin position="582"/>
        <end position="600"/>
    </location>
</feature>
<dbReference type="GO" id="GO:0005886">
    <property type="term" value="C:plasma membrane"/>
    <property type="evidence" value="ECO:0007669"/>
    <property type="project" value="UniProtKB-SubCell"/>
</dbReference>
<feature type="compositionally biased region" description="Basic and acidic residues" evidence="8">
    <location>
        <begin position="1208"/>
        <end position="1217"/>
    </location>
</feature>
<dbReference type="PANTHER" id="PTHR32063:SF9">
    <property type="entry name" value="SIMILAR TO MULTIDRUG RESISTANCE PROTEIN MEXB"/>
    <property type="match status" value="1"/>
</dbReference>
<gene>
    <name evidence="11" type="ORF">FTUN_1651</name>
</gene>
<evidence type="ECO:0000256" key="9">
    <source>
        <dbReference type="SAM" id="Phobius"/>
    </source>
</evidence>
<evidence type="ECO:0000256" key="5">
    <source>
        <dbReference type="ARBA" id="ARBA00022692"/>
    </source>
</evidence>
<dbReference type="PANTHER" id="PTHR32063">
    <property type="match status" value="1"/>
</dbReference>
<feature type="region of interest" description="Disordered" evidence="8">
    <location>
        <begin position="1167"/>
        <end position="1224"/>
    </location>
</feature>
<feature type="transmembrane region" description="Helical" evidence="9">
    <location>
        <begin position="957"/>
        <end position="973"/>
    </location>
</feature>
<dbReference type="EMBL" id="CP053452">
    <property type="protein sequence ID" value="QJW94132.1"/>
    <property type="molecule type" value="Genomic_DNA"/>
</dbReference>
<dbReference type="Gene3D" id="3.30.70.1440">
    <property type="entry name" value="Multidrug efflux transporter AcrB pore domain"/>
    <property type="match status" value="1"/>
</dbReference>
<evidence type="ECO:0000313" key="11">
    <source>
        <dbReference type="EMBL" id="QJW94132.1"/>
    </source>
</evidence>
<feature type="transmembrane region" description="Helical" evidence="9">
    <location>
        <begin position="552"/>
        <end position="576"/>
    </location>
</feature>
<accession>A0A6M5YMH3</accession>
<feature type="transmembrane region" description="Helical" evidence="9">
    <location>
        <begin position="426"/>
        <end position="447"/>
    </location>
</feature>
<dbReference type="Proteomes" id="UP000503447">
    <property type="component" value="Chromosome"/>
</dbReference>
<keyword evidence="6 9" id="KW-1133">Transmembrane helix</keyword>
<feature type="transmembrane region" description="Helical" evidence="9">
    <location>
        <begin position="1062"/>
        <end position="1081"/>
    </location>
</feature>
<dbReference type="Gene3D" id="3.30.70.1430">
    <property type="entry name" value="Multidrug efflux transporter AcrB pore domain"/>
    <property type="match status" value="2"/>
</dbReference>
<feature type="transmembrane region" description="Helical" evidence="9">
    <location>
        <begin position="468"/>
        <end position="492"/>
    </location>
</feature>
<evidence type="ECO:0000256" key="1">
    <source>
        <dbReference type="ARBA" id="ARBA00004429"/>
    </source>
</evidence>